<dbReference type="InterPro" id="IPR000259">
    <property type="entry name" value="Adhesion_dom_fimbrial"/>
</dbReference>
<dbReference type="GO" id="GO:0043709">
    <property type="term" value="P:cell adhesion involved in single-species biofilm formation"/>
    <property type="evidence" value="ECO:0007669"/>
    <property type="project" value="TreeGrafter"/>
</dbReference>
<name>A0AAT9EAE9_SERMA</name>
<protein>
    <submittedName>
        <fullName evidence="3">Fimbrial protein</fullName>
    </submittedName>
</protein>
<evidence type="ECO:0000313" key="3">
    <source>
        <dbReference type="EMBL" id="BAO34585.1"/>
    </source>
</evidence>
<evidence type="ECO:0000256" key="1">
    <source>
        <dbReference type="SAM" id="SignalP"/>
    </source>
</evidence>
<dbReference type="AlphaFoldDB" id="A0AAT9EAE9"/>
<dbReference type="Pfam" id="PF00419">
    <property type="entry name" value="Fimbrial"/>
    <property type="match status" value="1"/>
</dbReference>
<dbReference type="SUPFAM" id="SSF49401">
    <property type="entry name" value="Bacterial adhesins"/>
    <property type="match status" value="1"/>
</dbReference>
<proteinExistence type="predicted"/>
<dbReference type="KEGG" id="smar:SM39_2590"/>
<gene>
    <name evidence="3" type="ORF">SM39_2590</name>
</gene>
<reference evidence="3" key="1">
    <citation type="journal article" date="2014" name="Genome Biol. Evol.">
        <title>Genome evolution and plasticity of Serratia marcescens, an important multidrug-resistant nosocomial pathogen.</title>
        <authorList>
            <person name="Iguchi A."/>
            <person name="Nagaya Y."/>
            <person name="Pradel E."/>
            <person name="Ooka T."/>
            <person name="Ogura Y."/>
            <person name="Katsura K."/>
            <person name="Kurokawa K."/>
            <person name="Oshima K."/>
            <person name="Hattori M."/>
            <person name="Parkhill J."/>
            <person name="Sebaihia M."/>
            <person name="Coulthurst S.J."/>
            <person name="Gotoh N."/>
            <person name="Thomson N.R."/>
            <person name="Ewbank J.J."/>
            <person name="Hayashi T."/>
        </authorList>
    </citation>
    <scope>NUCLEOTIDE SEQUENCE</scope>
    <source>
        <strain evidence="3">SM39</strain>
    </source>
</reference>
<dbReference type="PANTHER" id="PTHR33420:SF34">
    <property type="entry name" value="MINOR FIMBRIAL SUBUNIT"/>
    <property type="match status" value="1"/>
</dbReference>
<feature type="chain" id="PRO_5043311028" evidence="1">
    <location>
        <begin position="28"/>
        <end position="164"/>
    </location>
</feature>
<dbReference type="InterPro" id="IPR005430">
    <property type="entry name" value="P_pili_tip_PapF"/>
</dbReference>
<dbReference type="PRINTS" id="PR01613">
    <property type="entry name" value="FIMBRIALPAPF"/>
</dbReference>
<dbReference type="EMBL" id="AP013063">
    <property type="protein sequence ID" value="BAO34585.1"/>
    <property type="molecule type" value="Genomic_DNA"/>
</dbReference>
<sequence>MAQMMKRSRTALWLAGLLALVQPSAEANTLVNVRVTVLSPPCVINGGQPIEVNFGDEVMTTRIDGNNYRRPVNYTLTCNGQSSNALKLQVQGAAAGFDGQLLRTSQDGLGIALLHGGGRWSINQWLSFTYPVTPTLEAVPVKSATAKLTAGEFTAGATMKVDYQ</sequence>
<keyword evidence="1" id="KW-0732">Signal</keyword>
<organism evidence="3">
    <name type="scientific">Serratia marcescens SM39</name>
    <dbReference type="NCBI Taxonomy" id="1334564"/>
    <lineage>
        <taxon>Bacteria</taxon>
        <taxon>Pseudomonadati</taxon>
        <taxon>Pseudomonadota</taxon>
        <taxon>Gammaproteobacteria</taxon>
        <taxon>Enterobacterales</taxon>
        <taxon>Yersiniaceae</taxon>
        <taxon>Serratia</taxon>
    </lineage>
</organism>
<dbReference type="Gene3D" id="2.60.40.1090">
    <property type="entry name" value="Fimbrial-type adhesion domain"/>
    <property type="match status" value="1"/>
</dbReference>
<dbReference type="InterPro" id="IPR050263">
    <property type="entry name" value="Bact_Fimbrial_Adh_Pro"/>
</dbReference>
<evidence type="ECO:0000259" key="2">
    <source>
        <dbReference type="Pfam" id="PF00419"/>
    </source>
</evidence>
<dbReference type="RefSeq" id="WP_052475423.1">
    <property type="nucleotide sequence ID" value="NZ_AP013063.1"/>
</dbReference>
<dbReference type="InterPro" id="IPR008966">
    <property type="entry name" value="Adhesion_dom_sf"/>
</dbReference>
<feature type="signal peptide" evidence="1">
    <location>
        <begin position="1"/>
        <end position="27"/>
    </location>
</feature>
<accession>A0AAT9EAE9</accession>
<dbReference type="GO" id="GO:0009289">
    <property type="term" value="C:pilus"/>
    <property type="evidence" value="ECO:0007669"/>
    <property type="project" value="InterPro"/>
</dbReference>
<dbReference type="PANTHER" id="PTHR33420">
    <property type="entry name" value="FIMBRIAL SUBUNIT ELFA-RELATED"/>
    <property type="match status" value="1"/>
</dbReference>
<dbReference type="InterPro" id="IPR036937">
    <property type="entry name" value="Adhesion_dom_fimbrial_sf"/>
</dbReference>
<feature type="domain" description="Fimbrial-type adhesion" evidence="2">
    <location>
        <begin position="32"/>
        <end position="164"/>
    </location>
</feature>